<feature type="domain" description="ABC transporter" evidence="3">
    <location>
        <begin position="219"/>
        <end position="310"/>
    </location>
</feature>
<feature type="non-terminal residue" evidence="5">
    <location>
        <position position="322"/>
    </location>
</feature>
<accession>A0A382RF54</accession>
<dbReference type="AlphaFoldDB" id="A0A382RF54"/>
<evidence type="ECO:0000259" key="4">
    <source>
        <dbReference type="Pfam" id="PF12848"/>
    </source>
</evidence>
<sequence>GRLQDTFERAGGYTYHHRTEAVLHGLGFLERDLTLPVHVLSGGQKTRLGLAKLLLGDSDLLLLDEPESHLDMQATEWLEKYLSEYSGAFLLVSHDRYFLDRTADRIAELEHHSVTDTTGNYTQYLKLKEERLQLQARHYEKQTALIARTEEFIRRNIAGQKTKQAQSRRKRLERLDRIERARDAHTTAGLTFSKAARGGDEVIIIEAAAKQYGDHKLFSDFSFKLLRGERVGIIGPNGSGKTSLLRMILGQEQPTSGSARIDPSITTGYYDQERAGLFRDRSVLNELWSVRPTMNEEKVRAILDRFLFSEDNILKQVGYLSG</sequence>
<evidence type="ECO:0000313" key="5">
    <source>
        <dbReference type="EMBL" id="SVC96339.1"/>
    </source>
</evidence>
<dbReference type="GO" id="GO:0005524">
    <property type="term" value="F:ATP binding"/>
    <property type="evidence" value="ECO:0007669"/>
    <property type="project" value="UniProtKB-KW"/>
</dbReference>
<protein>
    <recommendedName>
        <fullName evidence="6">ABC transporter domain-containing protein</fullName>
    </recommendedName>
</protein>
<evidence type="ECO:0008006" key="6">
    <source>
        <dbReference type="Google" id="ProtNLM"/>
    </source>
</evidence>
<dbReference type="InterPro" id="IPR032781">
    <property type="entry name" value="ABC_tran_Xtn"/>
</dbReference>
<dbReference type="PANTHER" id="PTHR42855:SF2">
    <property type="entry name" value="DRUG RESISTANCE ABC TRANSPORTER,ATP-BINDING PROTEIN"/>
    <property type="match status" value="1"/>
</dbReference>
<feature type="domain" description="ABC transporter" evidence="3">
    <location>
        <begin position="17"/>
        <end position="66"/>
    </location>
</feature>
<dbReference type="FunFam" id="3.40.50.300:FF:000011">
    <property type="entry name" value="Putative ABC transporter ATP-binding component"/>
    <property type="match status" value="1"/>
</dbReference>
<reference evidence="5" key="1">
    <citation type="submission" date="2018-05" db="EMBL/GenBank/DDBJ databases">
        <authorList>
            <person name="Lanie J.A."/>
            <person name="Ng W.-L."/>
            <person name="Kazmierczak K.M."/>
            <person name="Andrzejewski T.M."/>
            <person name="Davidsen T.M."/>
            <person name="Wayne K.J."/>
            <person name="Tettelin H."/>
            <person name="Glass J.I."/>
            <person name="Rusch D."/>
            <person name="Podicherti R."/>
            <person name="Tsui H.-C.T."/>
            <person name="Winkler M.E."/>
        </authorList>
    </citation>
    <scope>NUCLEOTIDE SEQUENCE</scope>
</reference>
<name>A0A382RF54_9ZZZZ</name>
<organism evidence="5">
    <name type="scientific">marine metagenome</name>
    <dbReference type="NCBI Taxonomy" id="408172"/>
    <lineage>
        <taxon>unclassified sequences</taxon>
        <taxon>metagenomes</taxon>
        <taxon>ecological metagenomes</taxon>
    </lineage>
</organism>
<dbReference type="InterPro" id="IPR027417">
    <property type="entry name" value="P-loop_NTPase"/>
</dbReference>
<dbReference type="PANTHER" id="PTHR42855">
    <property type="entry name" value="ABC TRANSPORTER ATP-BINDING SUBUNIT"/>
    <property type="match status" value="1"/>
</dbReference>
<evidence type="ECO:0000259" key="3">
    <source>
        <dbReference type="Pfam" id="PF00005"/>
    </source>
</evidence>
<keyword evidence="1" id="KW-0547">Nucleotide-binding</keyword>
<gene>
    <name evidence="5" type="ORF">METZ01_LOCUS349193</name>
</gene>
<feature type="non-terminal residue" evidence="5">
    <location>
        <position position="1"/>
    </location>
</feature>
<dbReference type="Pfam" id="PF00005">
    <property type="entry name" value="ABC_tran"/>
    <property type="match status" value="2"/>
</dbReference>
<proteinExistence type="predicted"/>
<feature type="domain" description="ABC-transporter extension" evidence="4">
    <location>
        <begin position="108"/>
        <end position="183"/>
    </location>
</feature>
<dbReference type="InterPro" id="IPR051309">
    <property type="entry name" value="ABCF_ATPase"/>
</dbReference>
<keyword evidence="2" id="KW-0067">ATP-binding</keyword>
<dbReference type="Pfam" id="PF12848">
    <property type="entry name" value="ABC_tran_Xtn"/>
    <property type="match status" value="1"/>
</dbReference>
<evidence type="ECO:0000256" key="1">
    <source>
        <dbReference type="ARBA" id="ARBA00022741"/>
    </source>
</evidence>
<evidence type="ECO:0000256" key="2">
    <source>
        <dbReference type="ARBA" id="ARBA00022840"/>
    </source>
</evidence>
<dbReference type="Gene3D" id="3.40.50.300">
    <property type="entry name" value="P-loop containing nucleotide triphosphate hydrolases"/>
    <property type="match status" value="2"/>
</dbReference>
<dbReference type="InterPro" id="IPR003439">
    <property type="entry name" value="ABC_transporter-like_ATP-bd"/>
</dbReference>
<dbReference type="GO" id="GO:0016887">
    <property type="term" value="F:ATP hydrolysis activity"/>
    <property type="evidence" value="ECO:0007669"/>
    <property type="project" value="InterPro"/>
</dbReference>
<dbReference type="EMBL" id="UINC01121286">
    <property type="protein sequence ID" value="SVC96339.1"/>
    <property type="molecule type" value="Genomic_DNA"/>
</dbReference>
<dbReference type="SUPFAM" id="SSF52540">
    <property type="entry name" value="P-loop containing nucleoside triphosphate hydrolases"/>
    <property type="match status" value="2"/>
</dbReference>